<keyword evidence="1" id="KW-1133">Transmembrane helix</keyword>
<keyword evidence="1" id="KW-0812">Transmembrane</keyword>
<keyword evidence="1" id="KW-0472">Membrane</keyword>
<organism evidence="2 3">
    <name type="scientific">Aquipuribacter hungaricus</name>
    <dbReference type="NCBI Taxonomy" id="545624"/>
    <lineage>
        <taxon>Bacteria</taxon>
        <taxon>Bacillati</taxon>
        <taxon>Actinomycetota</taxon>
        <taxon>Actinomycetes</taxon>
        <taxon>Micrococcales</taxon>
        <taxon>Intrasporangiaceae</taxon>
        <taxon>Aquipuribacter</taxon>
    </lineage>
</organism>
<accession>A0ABV7WIW6</accession>
<gene>
    <name evidence="2" type="ORF">ACFOLH_10835</name>
</gene>
<name>A0ABV7WIW6_9MICO</name>
<protein>
    <submittedName>
        <fullName evidence="2">Uncharacterized protein</fullName>
    </submittedName>
</protein>
<dbReference type="EMBL" id="JBHRWW010000006">
    <property type="protein sequence ID" value="MFC3688837.1"/>
    <property type="molecule type" value="Genomic_DNA"/>
</dbReference>
<proteinExistence type="predicted"/>
<evidence type="ECO:0000313" key="2">
    <source>
        <dbReference type="EMBL" id="MFC3688837.1"/>
    </source>
</evidence>
<keyword evidence="3" id="KW-1185">Reference proteome</keyword>
<reference evidence="3" key="1">
    <citation type="journal article" date="2019" name="Int. J. Syst. Evol. Microbiol.">
        <title>The Global Catalogue of Microorganisms (GCM) 10K type strain sequencing project: providing services to taxonomists for standard genome sequencing and annotation.</title>
        <authorList>
            <consortium name="The Broad Institute Genomics Platform"/>
            <consortium name="The Broad Institute Genome Sequencing Center for Infectious Disease"/>
            <person name="Wu L."/>
            <person name="Ma J."/>
        </authorList>
    </citation>
    <scope>NUCLEOTIDE SEQUENCE [LARGE SCALE GENOMIC DNA]</scope>
    <source>
        <strain evidence="3">NCAIM B.02333</strain>
    </source>
</reference>
<feature type="transmembrane region" description="Helical" evidence="1">
    <location>
        <begin position="20"/>
        <end position="38"/>
    </location>
</feature>
<comment type="caution">
    <text evidence="2">The sequence shown here is derived from an EMBL/GenBank/DDBJ whole genome shotgun (WGS) entry which is preliminary data.</text>
</comment>
<evidence type="ECO:0000256" key="1">
    <source>
        <dbReference type="SAM" id="Phobius"/>
    </source>
</evidence>
<sequence length="206" mass="21542">MQTSLTAPAAGRAAPPLLVLLRRWPTALAVGLAAALWGVDTVTAAQLLPVLPLLYVVLAVLQRPRASWPALLVSVVALGALQSRGTVDHVLAVTTVAAVVALAGAVHHGRDRGTDLGSHPGRQPGGHAGRALLARQVVGYVLFAGVAVVALLAAPDVGRWVLAVGWLGHGVWDLVHLRRREVVSRSYAEWCGALDVLVALQLVLLR</sequence>
<evidence type="ECO:0000313" key="3">
    <source>
        <dbReference type="Proteomes" id="UP001595685"/>
    </source>
</evidence>
<feature type="transmembrane region" description="Helical" evidence="1">
    <location>
        <begin position="132"/>
        <end position="151"/>
    </location>
</feature>
<feature type="transmembrane region" description="Helical" evidence="1">
    <location>
        <begin position="44"/>
        <end position="61"/>
    </location>
</feature>
<dbReference type="RefSeq" id="WP_340287990.1">
    <property type="nucleotide sequence ID" value="NZ_JBBEOI010000001.1"/>
</dbReference>
<dbReference type="Proteomes" id="UP001595685">
    <property type="component" value="Unassembled WGS sequence"/>
</dbReference>